<sequence length="148" mass="16809">MKTIRTPVLRPLLGDGEHDSVLITRRGRNGKKLAHPYELFTREGFEDDGSPQNMIPYKLTNGKAPCDWAGNLLALKQKHAYSSEWLDCSLEEDLPKLVKFFEWYTTDVDDEMHGLFGDPEVIADLEQTLGADCLNVLVNQYGARNYYG</sequence>
<evidence type="ECO:0000313" key="2">
    <source>
        <dbReference type="Proteomes" id="UP000053820"/>
    </source>
</evidence>
<dbReference type="AlphaFoldDB" id="A0A0C9W7R7"/>
<protein>
    <submittedName>
        <fullName evidence="1">Uncharacterized protein</fullName>
    </submittedName>
</protein>
<name>A0A0C9W7R7_9AGAM</name>
<dbReference type="EMBL" id="KN839851">
    <property type="protein sequence ID" value="KIJ63323.1"/>
    <property type="molecule type" value="Genomic_DNA"/>
</dbReference>
<proteinExistence type="predicted"/>
<accession>A0A0C9W7R7</accession>
<organism evidence="1 2">
    <name type="scientific">Hydnomerulius pinastri MD-312</name>
    <dbReference type="NCBI Taxonomy" id="994086"/>
    <lineage>
        <taxon>Eukaryota</taxon>
        <taxon>Fungi</taxon>
        <taxon>Dikarya</taxon>
        <taxon>Basidiomycota</taxon>
        <taxon>Agaricomycotina</taxon>
        <taxon>Agaricomycetes</taxon>
        <taxon>Agaricomycetidae</taxon>
        <taxon>Boletales</taxon>
        <taxon>Boletales incertae sedis</taxon>
        <taxon>Leucogyrophana</taxon>
    </lineage>
</organism>
<keyword evidence="2" id="KW-1185">Reference proteome</keyword>
<dbReference type="HOGENOM" id="CLU_1759056_0_0_1"/>
<dbReference type="OrthoDB" id="437457at2759"/>
<evidence type="ECO:0000313" key="1">
    <source>
        <dbReference type="EMBL" id="KIJ63323.1"/>
    </source>
</evidence>
<reference evidence="1 2" key="1">
    <citation type="submission" date="2014-04" db="EMBL/GenBank/DDBJ databases">
        <title>Evolutionary Origins and Diversification of the Mycorrhizal Mutualists.</title>
        <authorList>
            <consortium name="DOE Joint Genome Institute"/>
            <consortium name="Mycorrhizal Genomics Consortium"/>
            <person name="Kohler A."/>
            <person name="Kuo A."/>
            <person name="Nagy L.G."/>
            <person name="Floudas D."/>
            <person name="Copeland A."/>
            <person name="Barry K.W."/>
            <person name="Cichocki N."/>
            <person name="Veneault-Fourrey C."/>
            <person name="LaButti K."/>
            <person name="Lindquist E.A."/>
            <person name="Lipzen A."/>
            <person name="Lundell T."/>
            <person name="Morin E."/>
            <person name="Murat C."/>
            <person name="Riley R."/>
            <person name="Ohm R."/>
            <person name="Sun H."/>
            <person name="Tunlid A."/>
            <person name="Henrissat B."/>
            <person name="Grigoriev I.V."/>
            <person name="Hibbett D.S."/>
            <person name="Martin F."/>
        </authorList>
    </citation>
    <scope>NUCLEOTIDE SEQUENCE [LARGE SCALE GENOMIC DNA]</scope>
    <source>
        <strain evidence="1 2">MD-312</strain>
    </source>
</reference>
<dbReference type="Proteomes" id="UP000053820">
    <property type="component" value="Unassembled WGS sequence"/>
</dbReference>
<gene>
    <name evidence="1" type="ORF">HYDPIDRAFT_113303</name>
</gene>